<keyword evidence="2" id="KW-0001">2Fe-2S</keyword>
<dbReference type="PANTHER" id="PTHR23426">
    <property type="entry name" value="FERREDOXIN/ADRENODOXIN"/>
    <property type="match status" value="1"/>
</dbReference>
<protein>
    <submittedName>
        <fullName evidence="8">Ferredoxin</fullName>
    </submittedName>
</protein>
<keyword evidence="4" id="KW-0408">Iron</keyword>
<evidence type="ECO:0000256" key="1">
    <source>
        <dbReference type="ARBA" id="ARBA00010914"/>
    </source>
</evidence>
<comment type="similarity">
    <text evidence="1">Belongs to the adrenodoxin/putidaredoxin family.</text>
</comment>
<sequence>MPHVTYVAADRSEQTLDLPVGTTVMRGALSHGVDGIVGQCGGYVQCATCHVYVGPDLLDRLEAVGADEERMLGFTAGPRTPSSRLSCRIEVTEDLDGLQVRLPEQQI</sequence>
<evidence type="ECO:0000313" key="8">
    <source>
        <dbReference type="EMBL" id="KOG41628.1"/>
    </source>
</evidence>
<reference evidence="9" key="1">
    <citation type="submission" date="2015-07" db="EMBL/GenBank/DDBJ databases">
        <authorList>
            <person name="Ju K.-S."/>
            <person name="Doroghazi J.R."/>
            <person name="Metcalf W.W."/>
        </authorList>
    </citation>
    <scope>NUCLEOTIDE SEQUENCE [LARGE SCALE GENOMIC DNA]</scope>
    <source>
        <strain evidence="9">NRRL 2290</strain>
    </source>
</reference>
<dbReference type="GO" id="GO:0046872">
    <property type="term" value="F:metal ion binding"/>
    <property type="evidence" value="ECO:0007669"/>
    <property type="project" value="UniProtKB-KW"/>
</dbReference>
<feature type="domain" description="2Fe-2S ferredoxin-type" evidence="7">
    <location>
        <begin position="2"/>
        <end position="106"/>
    </location>
</feature>
<dbReference type="InterPro" id="IPR001041">
    <property type="entry name" value="2Fe-2S_ferredoxin-type"/>
</dbReference>
<evidence type="ECO:0000256" key="3">
    <source>
        <dbReference type="ARBA" id="ARBA00022723"/>
    </source>
</evidence>
<dbReference type="InterPro" id="IPR001055">
    <property type="entry name" value="Adrenodoxin-like"/>
</dbReference>
<keyword evidence="3" id="KW-0479">Metal-binding</keyword>
<dbReference type="PRINTS" id="PR00355">
    <property type="entry name" value="ADRENODOXIN"/>
</dbReference>
<dbReference type="GO" id="GO:0009055">
    <property type="term" value="F:electron transfer activity"/>
    <property type="evidence" value="ECO:0007669"/>
    <property type="project" value="TreeGrafter"/>
</dbReference>
<dbReference type="eggNOG" id="COG0633">
    <property type="taxonomic scope" value="Bacteria"/>
</dbReference>
<name>A0A0L8LTY5_9ACTN</name>
<gene>
    <name evidence="8" type="ORF">ADK37_06875</name>
</gene>
<evidence type="ECO:0000256" key="5">
    <source>
        <dbReference type="ARBA" id="ARBA00023014"/>
    </source>
</evidence>
<dbReference type="STRING" id="67356.AQJ84_39440"/>
<dbReference type="EMBL" id="LGUS01000037">
    <property type="protein sequence ID" value="KOG41628.1"/>
    <property type="molecule type" value="Genomic_DNA"/>
</dbReference>
<dbReference type="AlphaFoldDB" id="A0A0L8LTY5"/>
<keyword evidence="9" id="KW-1185">Reference proteome</keyword>
<dbReference type="RefSeq" id="WP_030045469.1">
    <property type="nucleotide sequence ID" value="NZ_KL575670.1"/>
</dbReference>
<dbReference type="InterPro" id="IPR012675">
    <property type="entry name" value="Beta-grasp_dom_sf"/>
</dbReference>
<evidence type="ECO:0000313" key="9">
    <source>
        <dbReference type="Proteomes" id="UP000037251"/>
    </source>
</evidence>
<keyword evidence="5" id="KW-0411">Iron-sulfur</keyword>
<dbReference type="Gene3D" id="3.10.20.30">
    <property type="match status" value="1"/>
</dbReference>
<comment type="cofactor">
    <cofactor evidence="6">
        <name>[2Fe-2S] cluster</name>
        <dbReference type="ChEBI" id="CHEBI:190135"/>
    </cofactor>
</comment>
<accession>A0A0L8LTY5</accession>
<dbReference type="PATRIC" id="fig|67356.5.peg.1504"/>
<organism evidence="8 9">
    <name type="scientific">Streptomyces resistomycificus</name>
    <dbReference type="NCBI Taxonomy" id="67356"/>
    <lineage>
        <taxon>Bacteria</taxon>
        <taxon>Bacillati</taxon>
        <taxon>Actinomycetota</taxon>
        <taxon>Actinomycetes</taxon>
        <taxon>Kitasatosporales</taxon>
        <taxon>Streptomycetaceae</taxon>
        <taxon>Streptomyces</taxon>
        <taxon>Streptomyces aurantiacus group</taxon>
    </lineage>
</organism>
<dbReference type="Pfam" id="PF00111">
    <property type="entry name" value="Fer2"/>
    <property type="match status" value="1"/>
</dbReference>
<dbReference type="PROSITE" id="PS51085">
    <property type="entry name" value="2FE2S_FER_2"/>
    <property type="match status" value="1"/>
</dbReference>
<evidence type="ECO:0000256" key="4">
    <source>
        <dbReference type="ARBA" id="ARBA00023004"/>
    </source>
</evidence>
<evidence type="ECO:0000256" key="6">
    <source>
        <dbReference type="ARBA" id="ARBA00034078"/>
    </source>
</evidence>
<dbReference type="GO" id="GO:0051537">
    <property type="term" value="F:2 iron, 2 sulfur cluster binding"/>
    <property type="evidence" value="ECO:0007669"/>
    <property type="project" value="UniProtKB-KW"/>
</dbReference>
<dbReference type="InterPro" id="IPR036010">
    <property type="entry name" value="2Fe-2S_ferredoxin-like_sf"/>
</dbReference>
<dbReference type="CDD" id="cd00207">
    <property type="entry name" value="fer2"/>
    <property type="match status" value="1"/>
</dbReference>
<dbReference type="OrthoDB" id="9799640at2"/>
<dbReference type="SUPFAM" id="SSF54292">
    <property type="entry name" value="2Fe-2S ferredoxin-like"/>
    <property type="match status" value="1"/>
</dbReference>
<evidence type="ECO:0000256" key="2">
    <source>
        <dbReference type="ARBA" id="ARBA00022714"/>
    </source>
</evidence>
<comment type="caution">
    <text evidence="8">The sequence shown here is derived from an EMBL/GenBank/DDBJ whole genome shotgun (WGS) entry which is preliminary data.</text>
</comment>
<dbReference type="PANTHER" id="PTHR23426:SF65">
    <property type="entry name" value="FERREDOXIN-2, MITOCHONDRIAL"/>
    <property type="match status" value="1"/>
</dbReference>
<dbReference type="Proteomes" id="UP000037251">
    <property type="component" value="Unassembled WGS sequence"/>
</dbReference>
<dbReference type="GO" id="GO:0140647">
    <property type="term" value="P:P450-containing electron transport chain"/>
    <property type="evidence" value="ECO:0007669"/>
    <property type="project" value="InterPro"/>
</dbReference>
<dbReference type="GO" id="GO:0005829">
    <property type="term" value="C:cytosol"/>
    <property type="evidence" value="ECO:0007669"/>
    <property type="project" value="TreeGrafter"/>
</dbReference>
<evidence type="ECO:0000259" key="7">
    <source>
        <dbReference type="PROSITE" id="PS51085"/>
    </source>
</evidence>
<proteinExistence type="inferred from homology"/>